<feature type="region of interest" description="Disordered" evidence="1">
    <location>
        <begin position="80"/>
        <end position="119"/>
    </location>
</feature>
<protein>
    <submittedName>
        <fullName evidence="2">Uncharacterized protein</fullName>
    </submittedName>
</protein>
<dbReference type="Proteomes" id="UP001189429">
    <property type="component" value="Unassembled WGS sequence"/>
</dbReference>
<evidence type="ECO:0000256" key="1">
    <source>
        <dbReference type="SAM" id="MobiDB-lite"/>
    </source>
</evidence>
<comment type="caution">
    <text evidence="2">The sequence shown here is derived from an EMBL/GenBank/DDBJ whole genome shotgun (WGS) entry which is preliminary data.</text>
</comment>
<feature type="compositionally biased region" description="Low complexity" evidence="1">
    <location>
        <begin position="52"/>
        <end position="61"/>
    </location>
</feature>
<evidence type="ECO:0000313" key="2">
    <source>
        <dbReference type="EMBL" id="CAK0869196.1"/>
    </source>
</evidence>
<feature type="region of interest" description="Disordered" evidence="1">
    <location>
        <begin position="24"/>
        <end position="61"/>
    </location>
</feature>
<reference evidence="2" key="1">
    <citation type="submission" date="2023-10" db="EMBL/GenBank/DDBJ databases">
        <authorList>
            <person name="Chen Y."/>
            <person name="Shah S."/>
            <person name="Dougan E. K."/>
            <person name="Thang M."/>
            <person name="Chan C."/>
        </authorList>
    </citation>
    <scope>NUCLEOTIDE SEQUENCE [LARGE SCALE GENOMIC DNA]</scope>
</reference>
<feature type="compositionally biased region" description="Polar residues" evidence="1">
    <location>
        <begin position="99"/>
        <end position="119"/>
    </location>
</feature>
<dbReference type="EMBL" id="CAUYUJ010016827">
    <property type="protein sequence ID" value="CAK0869196.1"/>
    <property type="molecule type" value="Genomic_DNA"/>
</dbReference>
<proteinExistence type="predicted"/>
<sequence length="119" mass="12283">MHISDALGAVAYLLDGLLILHPQRAQQQADGVGHSSGAERLGGRTQRRPCPRLRGAAAAPPVAQPRAFLRLAKRSGPADAMEATAGASAWSATFRRRTASQSGVSPRTSALSAGSKAVT</sequence>
<evidence type="ECO:0000313" key="3">
    <source>
        <dbReference type="Proteomes" id="UP001189429"/>
    </source>
</evidence>
<name>A0ABN9V8C8_9DINO</name>
<keyword evidence="3" id="KW-1185">Reference proteome</keyword>
<organism evidence="2 3">
    <name type="scientific">Prorocentrum cordatum</name>
    <dbReference type="NCBI Taxonomy" id="2364126"/>
    <lineage>
        <taxon>Eukaryota</taxon>
        <taxon>Sar</taxon>
        <taxon>Alveolata</taxon>
        <taxon>Dinophyceae</taxon>
        <taxon>Prorocentrales</taxon>
        <taxon>Prorocentraceae</taxon>
        <taxon>Prorocentrum</taxon>
    </lineage>
</organism>
<gene>
    <name evidence="2" type="ORF">PCOR1329_LOCUS55635</name>
</gene>
<accession>A0ABN9V8C8</accession>